<evidence type="ECO:0000256" key="3">
    <source>
        <dbReference type="ARBA" id="ARBA00004651"/>
    </source>
</evidence>
<keyword evidence="9" id="KW-0762">Sugar transport</keyword>
<dbReference type="Gene3D" id="3.40.50.2300">
    <property type="match status" value="1"/>
</dbReference>
<comment type="caution">
    <text evidence="20">The sequence shown here is derived from an EMBL/GenBank/DDBJ whole genome shotgun (WGS) entry which is preliminary data.</text>
</comment>
<evidence type="ECO:0000259" key="19">
    <source>
        <dbReference type="PROSITE" id="PS51104"/>
    </source>
</evidence>
<protein>
    <recommendedName>
        <fullName evidence="5">PTS system mannitol-specific EIICB component</fullName>
        <ecNumber evidence="4">2.7.1.197</ecNumber>
    </recommendedName>
    <alternativeName>
        <fullName evidence="16">EIICB-Mtl</fullName>
    </alternativeName>
</protein>
<evidence type="ECO:0000256" key="17">
    <source>
        <dbReference type="SAM" id="Phobius"/>
    </source>
</evidence>
<feature type="domain" description="PTS EIIC type-2" evidence="19">
    <location>
        <begin position="4"/>
        <end position="335"/>
    </location>
</feature>
<keyword evidence="15 17" id="KW-0472">Membrane</keyword>
<evidence type="ECO:0000256" key="1">
    <source>
        <dbReference type="ARBA" id="ARBA00001655"/>
    </source>
</evidence>
<dbReference type="SUPFAM" id="SSF52794">
    <property type="entry name" value="PTS system IIB component-like"/>
    <property type="match status" value="1"/>
</dbReference>
<feature type="transmembrane region" description="Helical" evidence="17">
    <location>
        <begin position="304"/>
        <end position="326"/>
    </location>
</feature>
<keyword evidence="10" id="KW-0808">Transferase</keyword>
<feature type="transmembrane region" description="Helical" evidence="17">
    <location>
        <begin position="12"/>
        <end position="35"/>
    </location>
</feature>
<keyword evidence="14 17" id="KW-1133">Transmembrane helix</keyword>
<keyword evidence="12 17" id="KW-0812">Transmembrane</keyword>
<dbReference type="EMBL" id="CAJRAY010000083">
    <property type="protein sequence ID" value="CAG5091752.1"/>
    <property type="molecule type" value="Genomic_DNA"/>
</dbReference>
<dbReference type="EC" id="2.7.1.197" evidence="4"/>
<feature type="transmembrane region" description="Helical" evidence="17">
    <location>
        <begin position="261"/>
        <end position="279"/>
    </location>
</feature>
<dbReference type="Pfam" id="PF02378">
    <property type="entry name" value="PTS_EIIC"/>
    <property type="match status" value="1"/>
</dbReference>
<accession>A0ABN7S959</accession>
<evidence type="ECO:0000256" key="12">
    <source>
        <dbReference type="ARBA" id="ARBA00022692"/>
    </source>
</evidence>
<dbReference type="Pfam" id="PF02302">
    <property type="entry name" value="PTS_IIB"/>
    <property type="match status" value="1"/>
</dbReference>
<evidence type="ECO:0000256" key="6">
    <source>
        <dbReference type="ARBA" id="ARBA00022448"/>
    </source>
</evidence>
<keyword evidence="7" id="KW-1003">Cell membrane</keyword>
<dbReference type="InterPro" id="IPR003501">
    <property type="entry name" value="PTS_EIIB_2/3"/>
</dbReference>
<proteinExistence type="predicted"/>
<feature type="transmembrane region" description="Helical" evidence="17">
    <location>
        <begin position="72"/>
        <end position="103"/>
    </location>
</feature>
<feature type="transmembrane region" description="Helical" evidence="17">
    <location>
        <begin position="205"/>
        <end position="225"/>
    </location>
</feature>
<gene>
    <name evidence="20" type="primary">txxe 2793-mtlA</name>
    <name evidence="20" type="ORF">TXXE_16285</name>
</gene>
<keyword evidence="8" id="KW-0597">Phosphoprotein</keyword>
<dbReference type="Proteomes" id="UP000681526">
    <property type="component" value="Unassembled WGS sequence"/>
</dbReference>
<feature type="transmembrane region" description="Helical" evidence="17">
    <location>
        <begin position="47"/>
        <end position="65"/>
    </location>
</feature>
<organism evidence="20 21">
    <name type="scientific">Thermobacillus xylanilyticus</name>
    <dbReference type="NCBI Taxonomy" id="76633"/>
    <lineage>
        <taxon>Bacteria</taxon>
        <taxon>Bacillati</taxon>
        <taxon>Bacillota</taxon>
        <taxon>Bacilli</taxon>
        <taxon>Bacillales</taxon>
        <taxon>Paenibacillaceae</taxon>
        <taxon>Thermobacillus</taxon>
    </lineage>
</organism>
<keyword evidence="11" id="KW-0598">Phosphotransferase system</keyword>
<comment type="catalytic activity">
    <reaction evidence="1">
        <text>D-mannitol(out) + N(pros)-phospho-L-histidyl-[protein] = D-mannitol 1-phosphate(in) + L-histidyl-[protein]</text>
        <dbReference type="Rhea" id="RHEA:33363"/>
        <dbReference type="Rhea" id="RHEA-COMP:9745"/>
        <dbReference type="Rhea" id="RHEA-COMP:9746"/>
        <dbReference type="ChEBI" id="CHEBI:16899"/>
        <dbReference type="ChEBI" id="CHEBI:29979"/>
        <dbReference type="ChEBI" id="CHEBI:61381"/>
        <dbReference type="ChEBI" id="CHEBI:64837"/>
        <dbReference type="EC" id="2.7.1.197"/>
    </reaction>
</comment>
<feature type="transmembrane region" description="Helical" evidence="17">
    <location>
        <begin position="155"/>
        <end position="173"/>
    </location>
</feature>
<evidence type="ECO:0000256" key="15">
    <source>
        <dbReference type="ARBA" id="ARBA00023136"/>
    </source>
</evidence>
<feature type="transmembrane region" description="Helical" evidence="17">
    <location>
        <begin position="123"/>
        <end position="143"/>
    </location>
</feature>
<evidence type="ECO:0000256" key="2">
    <source>
        <dbReference type="ARBA" id="ARBA00002434"/>
    </source>
</evidence>
<evidence type="ECO:0000256" key="14">
    <source>
        <dbReference type="ARBA" id="ARBA00022989"/>
    </source>
</evidence>
<evidence type="ECO:0000256" key="10">
    <source>
        <dbReference type="ARBA" id="ARBA00022679"/>
    </source>
</evidence>
<evidence type="ECO:0000256" key="9">
    <source>
        <dbReference type="ARBA" id="ARBA00022597"/>
    </source>
</evidence>
<evidence type="ECO:0000259" key="18">
    <source>
        <dbReference type="PROSITE" id="PS51099"/>
    </source>
</evidence>
<keyword evidence="21" id="KW-1185">Reference proteome</keyword>
<dbReference type="CDD" id="cd05567">
    <property type="entry name" value="PTS_IIB_mannitol"/>
    <property type="match status" value="1"/>
</dbReference>
<sequence length="477" mass="51238">MYKFGRLLSAIVSQNIVIIIAIGLIRAMFGVYGWFPNDNVNLLVGPLLNWLVPVLFGYTGGHLLGGKRGGTAAAIVVFGLALASNVSMIFIAMLVGPVIGWAVNRIERALEHRLPSGYELLTANFIFAVLAGGLAVTCFLYVGQFFSSIILKLNGLILQVAYSGWLPAAAAVIEPAKVLFLNNMMSYGILGPIGISQIKDLSKSIFFLLESNPGPAIGMLVAYIIRLRGQVRRNAASSLAIHALGGIHEVYFPYVLMKPQLLIALILGNMSGIWVFQYWNAGLVSIPSPASLFLVIGLAPPGDIFYVMLGIAVSAVVSLAVSLVVIGSADDLKERNESSKEHELIRRLEHVGQWGEVSPVLRNPLASRPPEKPAPDIGEEGGTFTVCFACDAGLGSSAMGAAILRKKLRALPFGERVAIVHASLDQIPDNADLIVTHHYLLGRAKQSAPGREYLSIGNYTDPAAYEAILQKIRSITK</sequence>
<evidence type="ECO:0000256" key="8">
    <source>
        <dbReference type="ARBA" id="ARBA00022553"/>
    </source>
</evidence>
<dbReference type="RefSeq" id="WP_213485779.1">
    <property type="nucleotide sequence ID" value="NZ_CAJRAY010000083.1"/>
</dbReference>
<evidence type="ECO:0000256" key="4">
    <source>
        <dbReference type="ARBA" id="ARBA00011909"/>
    </source>
</evidence>
<evidence type="ECO:0000313" key="21">
    <source>
        <dbReference type="Proteomes" id="UP000681526"/>
    </source>
</evidence>
<evidence type="ECO:0000256" key="13">
    <source>
        <dbReference type="ARBA" id="ARBA00022777"/>
    </source>
</evidence>
<evidence type="ECO:0000313" key="20">
    <source>
        <dbReference type="EMBL" id="CAG5091752.1"/>
    </source>
</evidence>
<dbReference type="InterPro" id="IPR050893">
    <property type="entry name" value="Sugar_PTS"/>
</dbReference>
<dbReference type="InterPro" id="IPR036095">
    <property type="entry name" value="PTS_EIIB-like_sf"/>
</dbReference>
<dbReference type="PROSITE" id="PS51099">
    <property type="entry name" value="PTS_EIIB_TYPE_2"/>
    <property type="match status" value="1"/>
</dbReference>
<evidence type="ECO:0000256" key="5">
    <source>
        <dbReference type="ARBA" id="ARBA00021825"/>
    </source>
</evidence>
<keyword evidence="13" id="KW-0418">Kinase</keyword>
<evidence type="ECO:0000256" key="7">
    <source>
        <dbReference type="ARBA" id="ARBA00022475"/>
    </source>
</evidence>
<dbReference type="InterPro" id="IPR029503">
    <property type="entry name" value="PTS_EIIB_mannitol"/>
</dbReference>
<evidence type="ECO:0000256" key="11">
    <source>
        <dbReference type="ARBA" id="ARBA00022683"/>
    </source>
</evidence>
<keyword evidence="6" id="KW-0813">Transport</keyword>
<comment type="subcellular location">
    <subcellularLocation>
        <location evidence="3">Cell membrane</location>
        <topology evidence="3">Multi-pass membrane protein</topology>
    </subcellularLocation>
</comment>
<dbReference type="InterPro" id="IPR003352">
    <property type="entry name" value="PTS_EIIC"/>
</dbReference>
<comment type="function">
    <text evidence="2">The phosphoenolpyruvate-dependent sugar phosphotransferase system (sugar PTS), a major carbohydrate active transport system, catalyzes the phosphorylation of incoming sugar substrates concomitantly with their translocation across the cell membrane. The enzyme II CmtAB PTS system is involved in D-mannitol transport.</text>
</comment>
<reference evidence="20 21" key="1">
    <citation type="submission" date="2021-04" db="EMBL/GenBank/DDBJ databases">
        <authorList>
            <person name="Rakotoarivonina H."/>
        </authorList>
    </citation>
    <scope>NUCLEOTIDE SEQUENCE [LARGE SCALE GENOMIC DNA]</scope>
    <source>
        <strain evidence="20 21">XE</strain>
    </source>
</reference>
<dbReference type="PANTHER" id="PTHR30181:SF3">
    <property type="entry name" value="MULTIPHOSPHORYL TRANSFER PROTEIN"/>
    <property type="match status" value="1"/>
</dbReference>
<name>A0ABN7S959_THEXY</name>
<dbReference type="InterPro" id="IPR013011">
    <property type="entry name" value="PTS_EIIB_2"/>
</dbReference>
<feature type="domain" description="PTS EIIB type-2" evidence="18">
    <location>
        <begin position="384"/>
        <end position="477"/>
    </location>
</feature>
<evidence type="ECO:0000256" key="16">
    <source>
        <dbReference type="ARBA" id="ARBA00033349"/>
    </source>
</evidence>
<dbReference type="PANTHER" id="PTHR30181">
    <property type="entry name" value="MANNITOL PERMEASE IIC COMPONENT"/>
    <property type="match status" value="1"/>
</dbReference>
<dbReference type="PROSITE" id="PS51104">
    <property type="entry name" value="PTS_EIIC_TYPE_2"/>
    <property type="match status" value="1"/>
</dbReference>
<dbReference type="InterPro" id="IPR013014">
    <property type="entry name" value="PTS_EIIC_2"/>
</dbReference>